<protein>
    <submittedName>
        <fullName evidence="5">Uncharacterized protein</fullName>
    </submittedName>
</protein>
<dbReference type="Pfam" id="PF00520">
    <property type="entry name" value="Ion_trans"/>
    <property type="match status" value="1"/>
</dbReference>
<dbReference type="PANTHER" id="PTHR38483">
    <property type="entry name" value="CHROMOSOME 1, WHOLE GENOME SHOTGUN SEQUENCE"/>
    <property type="match status" value="1"/>
</dbReference>
<evidence type="ECO:0000256" key="4">
    <source>
        <dbReference type="ARBA" id="ARBA00023136"/>
    </source>
</evidence>
<keyword evidence="6" id="KW-1185">Reference proteome</keyword>
<dbReference type="OrthoDB" id="429183at2759"/>
<keyword evidence="2" id="KW-0812">Transmembrane</keyword>
<dbReference type="GeneID" id="91085400"/>
<dbReference type="InterPro" id="IPR005821">
    <property type="entry name" value="Ion_trans_dom"/>
</dbReference>
<accession>A0A1E3IK93</accession>
<comment type="subcellular location">
    <subcellularLocation>
        <location evidence="1">Membrane</location>
        <topology evidence="1">Multi-pass membrane protein</topology>
    </subcellularLocation>
</comment>
<proteinExistence type="predicted"/>
<dbReference type="PANTHER" id="PTHR38483:SF1">
    <property type="entry name" value="ION TRANSPORT DOMAIN-CONTAINING PROTEIN"/>
    <property type="match status" value="1"/>
</dbReference>
<sequence>MVREDPEAQLSAQDFGGLPRTRPSRSPYHLPPSEQLRGVANRIIFSRYYMIFYAIMMGLGMATLVLSIRATHRNECPPIAWHTLEVILNGLMVLEVTTRWIAYGKKYPMTILNVIDLALVVFCGTTLIMVFSSPCSDGTRNEELLDTFLLVARNAVQFLRLGSILRRSGHSWMNPPKPINLDQAREASRQLDFDLDDEEEAERYLGERPGLGLGFSETRGVRRTLLGKSAGYELVPQEEVEGRGMNPGYNVGLRELSGEDEDTWNRIG</sequence>
<evidence type="ECO:0000256" key="2">
    <source>
        <dbReference type="ARBA" id="ARBA00022692"/>
    </source>
</evidence>
<dbReference type="InterPro" id="IPR027359">
    <property type="entry name" value="Volt_channel_dom_sf"/>
</dbReference>
<dbReference type="RefSeq" id="XP_066066728.1">
    <property type="nucleotide sequence ID" value="XM_066210631.1"/>
</dbReference>
<dbReference type="GO" id="GO:0016020">
    <property type="term" value="C:membrane"/>
    <property type="evidence" value="ECO:0007669"/>
    <property type="project" value="UniProtKB-SubCell"/>
</dbReference>
<gene>
    <name evidence="5" type="ORF">L203_101186</name>
</gene>
<dbReference type="AlphaFoldDB" id="A0A1E3IK93"/>
<reference evidence="5" key="1">
    <citation type="submission" date="2016-06" db="EMBL/GenBank/DDBJ databases">
        <authorList>
            <person name="Cuomo C."/>
            <person name="Litvintseva A."/>
            <person name="Heitman J."/>
            <person name="Chen Y."/>
            <person name="Sun S."/>
            <person name="Springer D."/>
            <person name="Dromer F."/>
            <person name="Young S."/>
            <person name="Zeng Q."/>
            <person name="Chapman S."/>
            <person name="Gujja S."/>
            <person name="Saif S."/>
            <person name="Birren B."/>
        </authorList>
    </citation>
    <scope>NUCLEOTIDE SEQUENCE</scope>
    <source>
        <strain evidence="5">CBS 7841</strain>
    </source>
</reference>
<organism evidence="5 6">
    <name type="scientific">Cryptococcus depauperatus CBS 7841</name>
    <dbReference type="NCBI Taxonomy" id="1295531"/>
    <lineage>
        <taxon>Eukaryota</taxon>
        <taxon>Fungi</taxon>
        <taxon>Dikarya</taxon>
        <taxon>Basidiomycota</taxon>
        <taxon>Agaricomycotina</taxon>
        <taxon>Tremellomycetes</taxon>
        <taxon>Tremellales</taxon>
        <taxon>Cryptococcaceae</taxon>
        <taxon>Cryptococcus</taxon>
    </lineage>
</organism>
<reference evidence="5" key="2">
    <citation type="journal article" date="2022" name="Elife">
        <title>Obligate sexual reproduction of a homothallic fungus closely related to the Cryptococcus pathogenic species complex.</title>
        <authorList>
            <person name="Passer A.R."/>
            <person name="Clancey S.A."/>
            <person name="Shea T."/>
            <person name="David-Palma M."/>
            <person name="Averette A.F."/>
            <person name="Boekhout T."/>
            <person name="Porcel B.M."/>
            <person name="Nowrousian M."/>
            <person name="Cuomo C.A."/>
            <person name="Sun S."/>
            <person name="Heitman J."/>
            <person name="Coelho M.A."/>
        </authorList>
    </citation>
    <scope>NUCLEOTIDE SEQUENCE</scope>
    <source>
        <strain evidence="5">CBS 7841</strain>
    </source>
</reference>
<keyword evidence="4" id="KW-0472">Membrane</keyword>
<dbReference type="KEGG" id="cdep:91085400"/>
<name>A0A1E3IK93_9TREE</name>
<evidence type="ECO:0000256" key="3">
    <source>
        <dbReference type="ARBA" id="ARBA00022989"/>
    </source>
</evidence>
<dbReference type="EMBL" id="CP143784">
    <property type="protein sequence ID" value="WVN86028.1"/>
    <property type="molecule type" value="Genomic_DNA"/>
</dbReference>
<dbReference type="Proteomes" id="UP000094043">
    <property type="component" value="Chromosome 1"/>
</dbReference>
<keyword evidence="3" id="KW-1133">Transmembrane helix</keyword>
<dbReference type="Gene3D" id="1.20.120.350">
    <property type="entry name" value="Voltage-gated potassium channels. Chain C"/>
    <property type="match status" value="1"/>
</dbReference>
<evidence type="ECO:0000313" key="6">
    <source>
        <dbReference type="Proteomes" id="UP000094043"/>
    </source>
</evidence>
<dbReference type="VEuPathDB" id="FungiDB:L203_02344"/>
<evidence type="ECO:0000256" key="1">
    <source>
        <dbReference type="ARBA" id="ARBA00004141"/>
    </source>
</evidence>
<reference evidence="5" key="3">
    <citation type="submission" date="2024-01" db="EMBL/GenBank/DDBJ databases">
        <authorList>
            <person name="Coelho M.A."/>
            <person name="David-Palma M."/>
            <person name="Shea T."/>
            <person name="Sun S."/>
            <person name="Cuomo C.A."/>
            <person name="Heitman J."/>
        </authorList>
    </citation>
    <scope>NUCLEOTIDE SEQUENCE</scope>
    <source>
        <strain evidence="5">CBS 7841</strain>
    </source>
</reference>
<evidence type="ECO:0000313" key="5">
    <source>
        <dbReference type="EMBL" id="WVN86028.1"/>
    </source>
</evidence>
<dbReference type="GO" id="GO:0005216">
    <property type="term" value="F:monoatomic ion channel activity"/>
    <property type="evidence" value="ECO:0007669"/>
    <property type="project" value="InterPro"/>
</dbReference>